<reference evidence="3 4" key="1">
    <citation type="journal article" date="2012" name="J. Bacteriol.">
        <title>Complete Genome Sequence of Leptospirillum ferrooxidans Strain C2-3, Isolated from a Fresh Volcanic Ash Deposit on the Island of Miyake, Japan.</title>
        <authorList>
            <person name="Fujimura R."/>
            <person name="Sato Y."/>
            <person name="Nishizawa T."/>
            <person name="Oshima K."/>
            <person name="Kim S.-W."/>
            <person name="Hattori M."/>
            <person name="Kamijo T."/>
            <person name="Ohta H."/>
        </authorList>
    </citation>
    <scope>NUCLEOTIDE SEQUENCE [LARGE SCALE GENOMIC DNA]</scope>
    <source>
        <strain evidence="3 4">C2-3</strain>
    </source>
</reference>
<feature type="chain" id="PRO_5003628917" description="Magnesium transporter MgtE intracellular domain-containing protein" evidence="2">
    <location>
        <begin position="30"/>
        <end position="165"/>
    </location>
</feature>
<evidence type="ECO:0000313" key="3">
    <source>
        <dbReference type="EMBL" id="BAM05997.1"/>
    </source>
</evidence>
<feature type="region of interest" description="Disordered" evidence="1">
    <location>
        <begin position="30"/>
        <end position="50"/>
    </location>
</feature>
<dbReference type="EMBL" id="AP012342">
    <property type="protein sequence ID" value="BAM05997.1"/>
    <property type="molecule type" value="Genomic_DNA"/>
</dbReference>
<dbReference type="HOGENOM" id="CLU_1608799_0_0_0"/>
<evidence type="ECO:0000313" key="4">
    <source>
        <dbReference type="Proteomes" id="UP000007382"/>
    </source>
</evidence>
<protein>
    <recommendedName>
        <fullName evidence="5">Magnesium transporter MgtE intracellular domain-containing protein</fullName>
    </recommendedName>
</protein>
<evidence type="ECO:0000256" key="2">
    <source>
        <dbReference type="SAM" id="SignalP"/>
    </source>
</evidence>
<sequence length="165" mass="17910">MKICRGVFGGVRVLTILVLCFSMSGRLLAAPSAQGPAPTSSSSDAGKGEETRLLEMRQDLEAEIQKNQALVDQIKKDREFEKKLKTAKIRNLTTIYEKMAPRTAASQVNMMSDDLALLLIAGMNPRKASRIMQYVDPKVAIRISLELSGLKSKSGASKNSTGALP</sequence>
<organism evidence="3 4">
    <name type="scientific">Leptospirillum ferrooxidans (strain C2-3)</name>
    <dbReference type="NCBI Taxonomy" id="1162668"/>
    <lineage>
        <taxon>Bacteria</taxon>
        <taxon>Pseudomonadati</taxon>
        <taxon>Nitrospirota</taxon>
        <taxon>Nitrospiria</taxon>
        <taxon>Nitrospirales</taxon>
        <taxon>Nitrospiraceae</taxon>
        <taxon>Leptospirillum</taxon>
    </lineage>
</organism>
<proteinExistence type="predicted"/>
<keyword evidence="2" id="KW-0732">Signal</keyword>
<dbReference type="eggNOG" id="COG3334">
    <property type="taxonomic scope" value="Bacteria"/>
</dbReference>
<dbReference type="SUPFAM" id="SSF158791">
    <property type="entry name" value="MgtE N-terminal domain-like"/>
    <property type="match status" value="1"/>
</dbReference>
<keyword evidence="4" id="KW-1185">Reference proteome</keyword>
<evidence type="ECO:0000256" key="1">
    <source>
        <dbReference type="SAM" id="MobiDB-lite"/>
    </source>
</evidence>
<name>I0IL48_LEPFC</name>
<dbReference type="AlphaFoldDB" id="I0IL48"/>
<gene>
    <name evidence="3" type="ordered locus">LFE_0275</name>
</gene>
<dbReference type="Proteomes" id="UP000007382">
    <property type="component" value="Chromosome"/>
</dbReference>
<dbReference type="PATRIC" id="fig|1162668.3.peg.317"/>
<dbReference type="KEGG" id="lfc:LFE_0275"/>
<dbReference type="STRING" id="1162668.LFE_0275"/>
<reference evidence="4" key="2">
    <citation type="submission" date="2012-03" db="EMBL/GenBank/DDBJ databases">
        <title>The complete genome sequence of the pioneer microbe on fresh volcanic deposit, Leptospirillum ferrooxidans strain C2-3.</title>
        <authorList>
            <person name="Fujimura R."/>
            <person name="Sato Y."/>
            <person name="Nishizawa T."/>
            <person name="Nanba K."/>
            <person name="Oshima K."/>
            <person name="Hattori M."/>
            <person name="Kamijo T."/>
            <person name="Ohta H."/>
        </authorList>
    </citation>
    <scope>NUCLEOTIDE SEQUENCE [LARGE SCALE GENOMIC DNA]</scope>
    <source>
        <strain evidence="4">C2-3</strain>
    </source>
</reference>
<feature type="signal peptide" evidence="2">
    <location>
        <begin position="1"/>
        <end position="29"/>
    </location>
</feature>
<evidence type="ECO:0008006" key="5">
    <source>
        <dbReference type="Google" id="ProtNLM"/>
    </source>
</evidence>
<dbReference type="RefSeq" id="WP_014448490.1">
    <property type="nucleotide sequence ID" value="NC_017094.1"/>
</dbReference>
<accession>I0IL48</accession>
<dbReference type="OrthoDB" id="9791432at2"/>